<evidence type="ECO:0000313" key="3">
    <source>
        <dbReference type="EMBL" id="NXP34634.1"/>
    </source>
</evidence>
<sequence length="94" mass="10310">TAFHFLFFFLICLGMSELEKDLVNISVAIETLGSNTADAIVTFQKKISQLSEISLKNRMPADTFLASQGGVCTIINTSRCMFVDQSGRISAAVW</sequence>
<dbReference type="Pfam" id="PF00429">
    <property type="entry name" value="TLV_coat"/>
    <property type="match status" value="1"/>
</dbReference>
<dbReference type="Gene3D" id="1.10.287.210">
    <property type="match status" value="1"/>
</dbReference>
<comment type="caution">
    <text evidence="3">The sequence shown here is derived from an EMBL/GenBank/DDBJ whole genome shotgun (WGS) entry which is preliminary data.</text>
</comment>
<dbReference type="SUPFAM" id="SSF58069">
    <property type="entry name" value="Virus ectodomain"/>
    <property type="match status" value="1"/>
</dbReference>
<dbReference type="AlphaFoldDB" id="A0A7L1ZNJ7"/>
<dbReference type="EMBL" id="VXBY01000620">
    <property type="protein sequence ID" value="NXP34634.1"/>
    <property type="molecule type" value="Genomic_DNA"/>
</dbReference>
<dbReference type="InterPro" id="IPR018154">
    <property type="entry name" value="TLV/ENV_coat_polyprotein"/>
</dbReference>
<feature type="signal peptide" evidence="2">
    <location>
        <begin position="1"/>
        <end position="18"/>
    </location>
</feature>
<evidence type="ECO:0000313" key="4">
    <source>
        <dbReference type="Proteomes" id="UP000524007"/>
    </source>
</evidence>
<dbReference type="PANTHER" id="PTHR10424">
    <property type="entry name" value="VIRAL ENVELOPE PROTEIN"/>
    <property type="match status" value="1"/>
</dbReference>
<name>A0A7L1ZNJ7_LEILU</name>
<keyword evidence="4" id="KW-1185">Reference proteome</keyword>
<organism evidence="3 4">
    <name type="scientific">Leiothrix lutea</name>
    <name type="common">Red-billed leiothrix</name>
    <name type="synonym">Sylvia lutea</name>
    <dbReference type="NCBI Taxonomy" id="36275"/>
    <lineage>
        <taxon>Eukaryota</taxon>
        <taxon>Metazoa</taxon>
        <taxon>Chordata</taxon>
        <taxon>Craniata</taxon>
        <taxon>Vertebrata</taxon>
        <taxon>Euteleostomi</taxon>
        <taxon>Archelosauria</taxon>
        <taxon>Archosauria</taxon>
        <taxon>Dinosauria</taxon>
        <taxon>Saurischia</taxon>
        <taxon>Theropoda</taxon>
        <taxon>Coelurosauria</taxon>
        <taxon>Aves</taxon>
        <taxon>Neognathae</taxon>
        <taxon>Neoaves</taxon>
        <taxon>Telluraves</taxon>
        <taxon>Australaves</taxon>
        <taxon>Passeriformes</taxon>
        <taxon>Sylvioidea</taxon>
        <taxon>Leiothrichidae</taxon>
        <taxon>Leiothrix</taxon>
    </lineage>
</organism>
<feature type="chain" id="PRO_5029528906" evidence="2">
    <location>
        <begin position="19"/>
        <end position="94"/>
    </location>
</feature>
<dbReference type="PANTHER" id="PTHR10424:SF73">
    <property type="entry name" value="ENDOGENOUS RETROVIRUS GROUP FC1 ENV POLYPROTEIN-RELATED"/>
    <property type="match status" value="1"/>
</dbReference>
<gene>
    <name evidence="3" type="primary">Ervv2_0</name>
    <name evidence="3" type="ORF">LEILUT_R14996</name>
</gene>
<dbReference type="Proteomes" id="UP000524007">
    <property type="component" value="Unassembled WGS sequence"/>
</dbReference>
<evidence type="ECO:0000256" key="1">
    <source>
        <dbReference type="ARBA" id="ARBA00023157"/>
    </source>
</evidence>
<keyword evidence="2" id="KW-0732">Signal</keyword>
<proteinExistence type="predicted"/>
<feature type="non-terminal residue" evidence="3">
    <location>
        <position position="94"/>
    </location>
</feature>
<accession>A0A7L1ZNJ7</accession>
<protein>
    <submittedName>
        <fullName evidence="3">ERVV2 protein</fullName>
    </submittedName>
</protein>
<feature type="non-terminal residue" evidence="3">
    <location>
        <position position="1"/>
    </location>
</feature>
<reference evidence="3 4" key="1">
    <citation type="submission" date="2019-09" db="EMBL/GenBank/DDBJ databases">
        <title>Bird 10,000 Genomes (B10K) Project - Family phase.</title>
        <authorList>
            <person name="Zhang G."/>
        </authorList>
    </citation>
    <scope>NUCLEOTIDE SEQUENCE [LARGE SCALE GENOMIC DNA]</scope>
    <source>
        <strain evidence="3">B10K-DU-002-43</strain>
        <tissue evidence="3">Muscle</tissue>
    </source>
</reference>
<evidence type="ECO:0000256" key="2">
    <source>
        <dbReference type="SAM" id="SignalP"/>
    </source>
</evidence>
<keyword evidence="1" id="KW-1015">Disulfide bond</keyword>